<evidence type="ECO:0000313" key="2">
    <source>
        <dbReference type="Proteomes" id="UP000887572"/>
    </source>
</evidence>
<dbReference type="PROSITE" id="PS50222">
    <property type="entry name" value="EF_HAND_2"/>
    <property type="match status" value="2"/>
</dbReference>
<feature type="domain" description="EF-hand" evidence="1">
    <location>
        <begin position="230"/>
        <end position="265"/>
    </location>
</feature>
<reference evidence="3" key="1">
    <citation type="submission" date="2022-11" db="UniProtKB">
        <authorList>
            <consortium name="WormBaseParasite"/>
        </authorList>
    </citation>
    <scope>IDENTIFICATION</scope>
</reference>
<organism evidence="2 3">
    <name type="scientific">Globodera rostochiensis</name>
    <name type="common">Golden nematode worm</name>
    <name type="synonym">Heterodera rostochiensis</name>
    <dbReference type="NCBI Taxonomy" id="31243"/>
    <lineage>
        <taxon>Eukaryota</taxon>
        <taxon>Metazoa</taxon>
        <taxon>Ecdysozoa</taxon>
        <taxon>Nematoda</taxon>
        <taxon>Chromadorea</taxon>
        <taxon>Rhabditida</taxon>
        <taxon>Tylenchina</taxon>
        <taxon>Tylenchomorpha</taxon>
        <taxon>Tylenchoidea</taxon>
        <taxon>Heteroderidae</taxon>
        <taxon>Heteroderinae</taxon>
        <taxon>Globodera</taxon>
    </lineage>
</organism>
<dbReference type="Pfam" id="PF13202">
    <property type="entry name" value="EF-hand_5"/>
    <property type="match status" value="2"/>
</dbReference>
<sequence length="277" mass="30781">MARDLIEEEAFFCFCRRLRTRLDIGLECLLEKTVFYNGCCICCGTSSLFGCPKPFVPPNCNIFDHDCVACNYIYNKTNECRERVQCSCYYCCDLQYAESCPDGCADCVKEGQGGCPENSASIGNSSSSILEGEAKAWEHFDMIDIDKNGRISLNEAIDHLETKLKNGTLGKNLAKNVSWERVQCSCYYYCCDLQYAESCPDGCADCVKEGQGGCPENSASIGNSSSSILEGEAKAWEHFDMIDIDKDGRISLNEAIDHLETKLKNDGVRYVQITLVV</sequence>
<evidence type="ECO:0000313" key="3">
    <source>
        <dbReference type="WBParaSite" id="Gr19_v10_g12674.t2"/>
    </source>
</evidence>
<dbReference type="GO" id="GO:0005509">
    <property type="term" value="F:calcium ion binding"/>
    <property type="evidence" value="ECO:0007669"/>
    <property type="project" value="InterPro"/>
</dbReference>
<feature type="domain" description="EF-hand" evidence="1">
    <location>
        <begin position="131"/>
        <end position="166"/>
    </location>
</feature>
<dbReference type="SMART" id="SM00054">
    <property type="entry name" value="EFh"/>
    <property type="match status" value="2"/>
</dbReference>
<dbReference type="Gene3D" id="1.10.238.10">
    <property type="entry name" value="EF-hand"/>
    <property type="match status" value="1"/>
</dbReference>
<protein>
    <submittedName>
        <fullName evidence="3">EF-hand domain-containing protein</fullName>
    </submittedName>
</protein>
<evidence type="ECO:0000259" key="1">
    <source>
        <dbReference type="PROSITE" id="PS50222"/>
    </source>
</evidence>
<proteinExistence type="predicted"/>
<dbReference type="WBParaSite" id="Gr19_v10_g12674.t2">
    <property type="protein sequence ID" value="Gr19_v10_g12674.t2"/>
    <property type="gene ID" value="Gr19_v10_g12674"/>
</dbReference>
<accession>A0A914GZZ8</accession>
<dbReference type="Proteomes" id="UP000887572">
    <property type="component" value="Unplaced"/>
</dbReference>
<dbReference type="InterPro" id="IPR002048">
    <property type="entry name" value="EF_hand_dom"/>
</dbReference>
<name>A0A914GZZ8_GLORO</name>
<dbReference type="AlphaFoldDB" id="A0A914GZZ8"/>
<dbReference type="InterPro" id="IPR011992">
    <property type="entry name" value="EF-hand-dom_pair"/>
</dbReference>
<keyword evidence="2" id="KW-1185">Reference proteome</keyword>
<dbReference type="SUPFAM" id="SSF47473">
    <property type="entry name" value="EF-hand"/>
    <property type="match status" value="1"/>
</dbReference>